<dbReference type="Proteomes" id="UP000799767">
    <property type="component" value="Unassembled WGS sequence"/>
</dbReference>
<keyword evidence="4 10" id="KW-0547">Nucleotide-binding</keyword>
<dbReference type="InterPro" id="IPR014729">
    <property type="entry name" value="Rossmann-like_a/b/a_fold"/>
</dbReference>
<dbReference type="GeneID" id="54475398"/>
<proteinExistence type="inferred from homology"/>
<keyword evidence="6 10" id="KW-0648">Protein biosynthesis</keyword>
<dbReference type="InterPro" id="IPR009080">
    <property type="entry name" value="tRNAsynth_Ia_anticodon-bd"/>
</dbReference>
<reference evidence="12" key="1">
    <citation type="journal article" date="2020" name="Stud. Mycol.">
        <title>101 Dothideomycetes genomes: a test case for predicting lifestyles and emergence of pathogens.</title>
        <authorList>
            <person name="Haridas S."/>
            <person name="Albert R."/>
            <person name="Binder M."/>
            <person name="Bloem J."/>
            <person name="Labutti K."/>
            <person name="Salamov A."/>
            <person name="Andreopoulos B."/>
            <person name="Baker S."/>
            <person name="Barry K."/>
            <person name="Bills G."/>
            <person name="Bluhm B."/>
            <person name="Cannon C."/>
            <person name="Castanera R."/>
            <person name="Culley D."/>
            <person name="Daum C."/>
            <person name="Ezra D."/>
            <person name="Gonzalez J."/>
            <person name="Henrissat B."/>
            <person name="Kuo A."/>
            <person name="Liang C."/>
            <person name="Lipzen A."/>
            <person name="Lutzoni F."/>
            <person name="Magnuson J."/>
            <person name="Mondo S."/>
            <person name="Nolan M."/>
            <person name="Ohm R."/>
            <person name="Pangilinan J."/>
            <person name="Park H.-J."/>
            <person name="Ramirez L."/>
            <person name="Alfaro M."/>
            <person name="Sun H."/>
            <person name="Tritt A."/>
            <person name="Yoshinaga Y."/>
            <person name="Zwiers L.-H."/>
            <person name="Turgeon B."/>
            <person name="Goodwin S."/>
            <person name="Spatafora J."/>
            <person name="Crous P."/>
            <person name="Grigoriev I."/>
        </authorList>
    </citation>
    <scope>NUCLEOTIDE SEQUENCE</scope>
    <source>
        <strain evidence="12">CBS 113389</strain>
    </source>
</reference>
<dbReference type="EMBL" id="MU001639">
    <property type="protein sequence ID" value="KAF2480772.1"/>
    <property type="molecule type" value="Genomic_DNA"/>
</dbReference>
<dbReference type="Pfam" id="PF09334">
    <property type="entry name" value="tRNA-synt_1g"/>
    <property type="match status" value="1"/>
</dbReference>
<dbReference type="GO" id="GO:0004825">
    <property type="term" value="F:methionine-tRNA ligase activity"/>
    <property type="evidence" value="ECO:0007669"/>
    <property type="project" value="UniProtKB-EC"/>
</dbReference>
<comment type="similarity">
    <text evidence="1 10">Belongs to the class-I aminoacyl-tRNA synthetase family.</text>
</comment>
<sequence>MRVVPLGSAPSPLQSLIARRWRPQWICQDCRRGSIRRRSIASTTTTTTADPSKPFYITAPIFYANAAPHVGHLYSMLLADVLKRWHQLRHPSGTAILCTGTDEHGVEIQQAAVKAGLEPQQLCDRGAEGFQELAANVDISNDVFARTTDPKHKRAVEYAWQMLERERYIYERTHEGWYSVADEAFYQQGQVQLIVDPPTGRKIMVSIETGNAVELTKERSYHFRLSMFKDLLLDFYNRTPTFIVPQERMNEVIKEVQAGLVDLPISHPLNRLSWGVRVPSDSSQTMFAWFSALLSHATAIGYPFTPGLHKAAGWSPDVQVTGKDAMRLYCIYWPAVLMGLNLPLPKQILVHAHWTLGNKRMRNVDRTAVNPFFALERFGVDTMRYFLIRQGGVIDDAAYSNLFIIRTYKTELQQLLGSLVSLLTRFQGWSVARAVQKFGGASSDCAPDDKSSRALCDRIRKAPARVEMCMQSLRPKKALQTIMLLVEAANAHFDRLPPTKLARSSPLYKRDTPIDNEPAALQHAASQIGDRLDRIIYLDAEALRVVGILLQPFMPDAARKLLDMLGVSKDRRSWEWCELGADEAYGVPMVDLGQGETGVLFPGLTSGY</sequence>
<comment type="catalytic activity">
    <reaction evidence="8">
        <text>tRNA(Met) + L-methionine + ATP = L-methionyl-tRNA(Met) + AMP + diphosphate</text>
        <dbReference type="Rhea" id="RHEA:13481"/>
        <dbReference type="Rhea" id="RHEA-COMP:9667"/>
        <dbReference type="Rhea" id="RHEA-COMP:9698"/>
        <dbReference type="ChEBI" id="CHEBI:30616"/>
        <dbReference type="ChEBI" id="CHEBI:33019"/>
        <dbReference type="ChEBI" id="CHEBI:57844"/>
        <dbReference type="ChEBI" id="CHEBI:78442"/>
        <dbReference type="ChEBI" id="CHEBI:78530"/>
        <dbReference type="ChEBI" id="CHEBI:456215"/>
        <dbReference type="EC" id="6.1.1.10"/>
    </reaction>
</comment>
<keyword evidence="3 10" id="KW-0436">Ligase</keyword>
<dbReference type="PANTHER" id="PTHR43326">
    <property type="entry name" value="METHIONYL-TRNA SYNTHETASE"/>
    <property type="match status" value="1"/>
</dbReference>
<organism evidence="12 13">
    <name type="scientific">Neohortaea acidophila</name>
    <dbReference type="NCBI Taxonomy" id="245834"/>
    <lineage>
        <taxon>Eukaryota</taxon>
        <taxon>Fungi</taxon>
        <taxon>Dikarya</taxon>
        <taxon>Ascomycota</taxon>
        <taxon>Pezizomycotina</taxon>
        <taxon>Dothideomycetes</taxon>
        <taxon>Dothideomycetidae</taxon>
        <taxon>Mycosphaerellales</taxon>
        <taxon>Teratosphaeriaceae</taxon>
        <taxon>Neohortaea</taxon>
    </lineage>
</organism>
<evidence type="ECO:0000256" key="4">
    <source>
        <dbReference type="ARBA" id="ARBA00022741"/>
    </source>
</evidence>
<evidence type="ECO:0000256" key="7">
    <source>
        <dbReference type="ARBA" id="ARBA00023146"/>
    </source>
</evidence>
<dbReference type="OrthoDB" id="24670at2759"/>
<evidence type="ECO:0000313" key="13">
    <source>
        <dbReference type="Proteomes" id="UP000799767"/>
    </source>
</evidence>
<keyword evidence="7 10" id="KW-0030">Aminoacyl-tRNA synthetase</keyword>
<evidence type="ECO:0000256" key="6">
    <source>
        <dbReference type="ARBA" id="ARBA00022917"/>
    </source>
</evidence>
<gene>
    <name evidence="12" type="ORF">BDY17DRAFT_302370</name>
</gene>
<dbReference type="PRINTS" id="PR01041">
    <property type="entry name" value="TRNASYNTHMET"/>
</dbReference>
<evidence type="ECO:0000256" key="5">
    <source>
        <dbReference type="ARBA" id="ARBA00022840"/>
    </source>
</evidence>
<keyword evidence="5 10" id="KW-0067">ATP-binding</keyword>
<evidence type="ECO:0000256" key="3">
    <source>
        <dbReference type="ARBA" id="ARBA00022598"/>
    </source>
</evidence>
<dbReference type="SUPFAM" id="SSF52374">
    <property type="entry name" value="Nucleotidylyl transferase"/>
    <property type="match status" value="1"/>
</dbReference>
<dbReference type="Gene3D" id="1.10.730.10">
    <property type="entry name" value="Isoleucyl-tRNA Synthetase, Domain 1"/>
    <property type="match status" value="1"/>
</dbReference>
<evidence type="ECO:0000256" key="8">
    <source>
        <dbReference type="ARBA" id="ARBA00047364"/>
    </source>
</evidence>
<dbReference type="SUPFAM" id="SSF47323">
    <property type="entry name" value="Anticodon-binding domain of a subclass of class I aminoacyl-tRNA synthetases"/>
    <property type="match status" value="1"/>
</dbReference>
<protein>
    <recommendedName>
        <fullName evidence="9">Probable methionine--tRNA ligase, mitochondrial</fullName>
        <ecNumber evidence="2">6.1.1.10</ecNumber>
    </recommendedName>
</protein>
<dbReference type="GO" id="GO:0006431">
    <property type="term" value="P:methionyl-tRNA aminoacylation"/>
    <property type="evidence" value="ECO:0007669"/>
    <property type="project" value="InterPro"/>
</dbReference>
<dbReference type="GO" id="GO:0005524">
    <property type="term" value="F:ATP binding"/>
    <property type="evidence" value="ECO:0007669"/>
    <property type="project" value="UniProtKB-KW"/>
</dbReference>
<dbReference type="GO" id="GO:0005739">
    <property type="term" value="C:mitochondrion"/>
    <property type="evidence" value="ECO:0007669"/>
    <property type="project" value="UniProtKB-ARBA"/>
</dbReference>
<dbReference type="Gene3D" id="3.40.50.620">
    <property type="entry name" value="HUPs"/>
    <property type="match status" value="1"/>
</dbReference>
<accession>A0A6A6PLA7</accession>
<name>A0A6A6PLA7_9PEZI</name>
<dbReference type="FunFam" id="2.170.220.10:FF:000001">
    <property type="entry name" value="methionine--tRNA ligase, mitochondrial"/>
    <property type="match status" value="1"/>
</dbReference>
<evidence type="ECO:0000256" key="9">
    <source>
        <dbReference type="ARBA" id="ARBA00068817"/>
    </source>
</evidence>
<evidence type="ECO:0000313" key="12">
    <source>
        <dbReference type="EMBL" id="KAF2480772.1"/>
    </source>
</evidence>
<evidence type="ECO:0000259" key="11">
    <source>
        <dbReference type="Pfam" id="PF09334"/>
    </source>
</evidence>
<dbReference type="InterPro" id="IPR023457">
    <property type="entry name" value="Met-tRNA_synth_2"/>
</dbReference>
<dbReference type="PANTHER" id="PTHR43326:SF1">
    <property type="entry name" value="METHIONINE--TRNA LIGASE, MITOCHONDRIAL"/>
    <property type="match status" value="1"/>
</dbReference>
<dbReference type="EC" id="6.1.1.10" evidence="2"/>
<keyword evidence="13" id="KW-1185">Reference proteome</keyword>
<dbReference type="InterPro" id="IPR033911">
    <property type="entry name" value="MetRS_core"/>
</dbReference>
<evidence type="ECO:0000256" key="2">
    <source>
        <dbReference type="ARBA" id="ARBA00012838"/>
    </source>
</evidence>
<dbReference type="InterPro" id="IPR015413">
    <property type="entry name" value="Methionyl/Leucyl_tRNA_Synth"/>
</dbReference>
<evidence type="ECO:0000256" key="10">
    <source>
        <dbReference type="RuleBase" id="RU363039"/>
    </source>
</evidence>
<dbReference type="AlphaFoldDB" id="A0A6A6PLA7"/>
<feature type="domain" description="Methionyl/Leucyl tRNA synthetase" evidence="11">
    <location>
        <begin position="56"/>
        <end position="421"/>
    </location>
</feature>
<dbReference type="RefSeq" id="XP_033587342.1">
    <property type="nucleotide sequence ID" value="XM_033734396.1"/>
</dbReference>
<evidence type="ECO:0000256" key="1">
    <source>
        <dbReference type="ARBA" id="ARBA00005594"/>
    </source>
</evidence>
<dbReference type="Gene3D" id="2.170.220.10">
    <property type="match status" value="1"/>
</dbReference>